<evidence type="ECO:0000259" key="2">
    <source>
        <dbReference type="Pfam" id="PF07859"/>
    </source>
</evidence>
<dbReference type="InterPro" id="IPR013094">
    <property type="entry name" value="AB_hydrolase_3"/>
</dbReference>
<name>A0AAJ8LUB2_9BACI</name>
<dbReference type="KEGG" id="ahal:FTX54_010770"/>
<evidence type="ECO:0000256" key="1">
    <source>
        <dbReference type="ARBA" id="ARBA00022801"/>
    </source>
</evidence>
<reference evidence="3 4" key="1">
    <citation type="submission" date="2024-01" db="EMBL/GenBank/DDBJ databases">
        <title>Complete Genome Sequence of Alkalicoccus halolimnae BZ-SZ-XJ29T, a Moderately Halophilic Bacterium Isolated from a Salt Lake.</title>
        <authorList>
            <person name="Zhao B."/>
        </authorList>
    </citation>
    <scope>NUCLEOTIDE SEQUENCE [LARGE SCALE GENOMIC DNA]</scope>
    <source>
        <strain evidence="3 4">BZ-SZ-XJ29</strain>
    </source>
</reference>
<dbReference type="Proteomes" id="UP000321816">
    <property type="component" value="Chromosome"/>
</dbReference>
<dbReference type="PANTHER" id="PTHR48081">
    <property type="entry name" value="AB HYDROLASE SUPERFAMILY PROTEIN C4A8.06C"/>
    <property type="match status" value="1"/>
</dbReference>
<evidence type="ECO:0000313" key="4">
    <source>
        <dbReference type="Proteomes" id="UP000321816"/>
    </source>
</evidence>
<keyword evidence="4" id="KW-1185">Reference proteome</keyword>
<keyword evidence="1 3" id="KW-0378">Hydrolase</keyword>
<dbReference type="InterPro" id="IPR029058">
    <property type="entry name" value="AB_hydrolase_fold"/>
</dbReference>
<dbReference type="RefSeq" id="WP_187254626.1">
    <property type="nucleotide sequence ID" value="NZ_CP144914.1"/>
</dbReference>
<sequence>MLYTYEQREKRLENTVTLLNKGPLDIISKNIPFFEKSKGLDAKAKEHLQTVDPSTHRPRGIEDLEAIRSGKDVENKNLSTVGEVETKHIHLPGRTLKIRIYNRSEEVKPALVYFHGGGFFERGMDVMENPCRLLAQKAGAVVVAIEYRLAPEFPYRQGLDDCLEGVRYVYEEAASLSINPELIGLVGDSVGGNLALGVDHLSQDEEWNICYVGLLCPLVDLSDISRQNWKIDHYDMSKDEPLIRRELLQMRESLFFIQTLYLKNLDDVLLPLVSPLLSKEKHELPAVTMITAEFDFLRIQGEDFSAQLLAAGVPVRHIEYKGMHHAFVKLLGYYPQAADAVKEIAGHFSSTVSSYRSKS</sequence>
<feature type="domain" description="Alpha/beta hydrolase fold-3" evidence="2">
    <location>
        <begin position="111"/>
        <end position="328"/>
    </location>
</feature>
<dbReference type="GO" id="GO:0016787">
    <property type="term" value="F:hydrolase activity"/>
    <property type="evidence" value="ECO:0007669"/>
    <property type="project" value="UniProtKB-KW"/>
</dbReference>
<accession>A0AAJ8LUB2</accession>
<dbReference type="AlphaFoldDB" id="A0AAJ8LUB2"/>
<dbReference type="EMBL" id="CP144914">
    <property type="protein sequence ID" value="WWD78906.1"/>
    <property type="molecule type" value="Genomic_DNA"/>
</dbReference>
<dbReference type="SUPFAM" id="SSF53474">
    <property type="entry name" value="alpha/beta-Hydrolases"/>
    <property type="match status" value="1"/>
</dbReference>
<dbReference type="PANTHER" id="PTHR48081:SF8">
    <property type="entry name" value="ALPHA_BETA HYDROLASE FOLD-3 DOMAIN-CONTAINING PROTEIN-RELATED"/>
    <property type="match status" value="1"/>
</dbReference>
<gene>
    <name evidence="3" type="ORF">FTX54_010770</name>
</gene>
<organism evidence="3 4">
    <name type="scientific">Alkalicoccus halolimnae</name>
    <dbReference type="NCBI Taxonomy" id="1667239"/>
    <lineage>
        <taxon>Bacteria</taxon>
        <taxon>Bacillati</taxon>
        <taxon>Bacillota</taxon>
        <taxon>Bacilli</taxon>
        <taxon>Bacillales</taxon>
        <taxon>Bacillaceae</taxon>
        <taxon>Alkalicoccus</taxon>
    </lineage>
</organism>
<evidence type="ECO:0000313" key="3">
    <source>
        <dbReference type="EMBL" id="WWD78906.1"/>
    </source>
</evidence>
<proteinExistence type="predicted"/>
<dbReference type="Gene3D" id="3.40.50.1820">
    <property type="entry name" value="alpha/beta hydrolase"/>
    <property type="match status" value="1"/>
</dbReference>
<dbReference type="Pfam" id="PF07859">
    <property type="entry name" value="Abhydrolase_3"/>
    <property type="match status" value="1"/>
</dbReference>
<dbReference type="InterPro" id="IPR050300">
    <property type="entry name" value="GDXG_lipolytic_enzyme"/>
</dbReference>
<protein>
    <submittedName>
        <fullName evidence="3">Alpha/beta hydrolase</fullName>
    </submittedName>
</protein>